<sequence length="186" mass="19600">MVDAAANEDQEPQGRDGFLGRRRGLILLALGLSVVALAGGAWLGLAGRDAAATDQAGRPGAKVAADAGHGGAGAAAADEAVSGTLDFKDIVVNVSGSSASGQPTERLMKIRFDMTYADPKKNNSLMEKKKPYLREAILSYLRQLHEADLRGSDGLFLLKAELLKRARAVVGNDAPQEFLIVDLVMQ</sequence>
<evidence type="ECO:0000256" key="1">
    <source>
        <dbReference type="ARBA" id="ARBA00002254"/>
    </source>
</evidence>
<proteinExistence type="inferred from homology"/>
<keyword evidence="13" id="KW-1185">Reference proteome</keyword>
<dbReference type="PANTHER" id="PTHR35091:SF2">
    <property type="entry name" value="FLAGELLAR PROTEIN FLIL"/>
    <property type="match status" value="1"/>
</dbReference>
<dbReference type="Proteomes" id="UP000634647">
    <property type="component" value="Unassembled WGS sequence"/>
</dbReference>
<reference evidence="11" key="1">
    <citation type="journal article" date="2014" name="Int. J. Syst. Evol. Microbiol.">
        <title>Complete genome sequence of Corynebacterium casei LMG S-19264T (=DSM 44701T), isolated from a smear-ripened cheese.</title>
        <authorList>
            <consortium name="US DOE Joint Genome Institute (JGI-PGF)"/>
            <person name="Walter F."/>
            <person name="Albersmeier A."/>
            <person name="Kalinowski J."/>
            <person name="Ruckert C."/>
        </authorList>
    </citation>
    <scope>NUCLEOTIDE SEQUENCE</scope>
    <source>
        <strain evidence="11">CGMCC 1.10859</strain>
    </source>
</reference>
<keyword evidence="12" id="KW-0969">Cilium</keyword>
<keyword evidence="12" id="KW-0966">Cell projection</keyword>
<dbReference type="EMBL" id="FNOB01000002">
    <property type="protein sequence ID" value="SDW29952.1"/>
    <property type="molecule type" value="Genomic_DNA"/>
</dbReference>
<evidence type="ECO:0000256" key="8">
    <source>
        <dbReference type="ARBA" id="ARBA00022989"/>
    </source>
</evidence>
<comment type="similarity">
    <text evidence="3 10">Belongs to the FliL family.</text>
</comment>
<keyword evidence="12" id="KW-0282">Flagellum</keyword>
<keyword evidence="4" id="KW-1003">Cell membrane</keyword>
<dbReference type="Pfam" id="PF03748">
    <property type="entry name" value="FliL"/>
    <property type="match status" value="1"/>
</dbReference>
<evidence type="ECO:0000256" key="2">
    <source>
        <dbReference type="ARBA" id="ARBA00004162"/>
    </source>
</evidence>
<gene>
    <name evidence="11" type="ORF">GCM10008024_06020</name>
    <name evidence="12" type="ORF">SAMN05444006_102273</name>
</gene>
<reference evidence="11" key="3">
    <citation type="submission" date="2023-06" db="EMBL/GenBank/DDBJ databases">
        <authorList>
            <person name="Sun Q."/>
            <person name="Zhou Y."/>
        </authorList>
    </citation>
    <scope>NUCLEOTIDE SEQUENCE</scope>
    <source>
        <strain evidence="11">CGMCC 1.10859</strain>
    </source>
</reference>
<accession>A0AAN4UNN2</accession>
<dbReference type="GO" id="GO:0009425">
    <property type="term" value="C:bacterial-type flagellum basal body"/>
    <property type="evidence" value="ECO:0007669"/>
    <property type="project" value="InterPro"/>
</dbReference>
<comment type="function">
    <text evidence="1 10">Controls the rotational direction of flagella during chemotaxis.</text>
</comment>
<dbReference type="EMBL" id="BNAB01000002">
    <property type="protein sequence ID" value="GHD99278.1"/>
    <property type="molecule type" value="Genomic_DNA"/>
</dbReference>
<feature type="transmembrane region" description="Helical" evidence="10">
    <location>
        <begin position="25"/>
        <end position="45"/>
    </location>
</feature>
<evidence type="ECO:0000256" key="4">
    <source>
        <dbReference type="ARBA" id="ARBA00022475"/>
    </source>
</evidence>
<evidence type="ECO:0000256" key="9">
    <source>
        <dbReference type="ARBA" id="ARBA00023136"/>
    </source>
</evidence>
<dbReference type="AlphaFoldDB" id="A0AAN4UNN2"/>
<dbReference type="GO" id="GO:0006935">
    <property type="term" value="P:chemotaxis"/>
    <property type="evidence" value="ECO:0007669"/>
    <property type="project" value="UniProtKB-KW"/>
</dbReference>
<dbReference type="RefSeq" id="WP_051646024.1">
    <property type="nucleotide sequence ID" value="NZ_BNAB01000002.1"/>
</dbReference>
<reference evidence="12 13" key="2">
    <citation type="submission" date="2016-10" db="EMBL/GenBank/DDBJ databases">
        <authorList>
            <person name="Varghese N."/>
            <person name="Submissions S."/>
        </authorList>
    </citation>
    <scope>NUCLEOTIDE SEQUENCE [LARGE SCALE GENOMIC DNA]</scope>
    <source>
        <strain evidence="12 13">DSM 24802</strain>
    </source>
</reference>
<keyword evidence="7 10" id="KW-0283">Flagellar rotation</keyword>
<evidence type="ECO:0000313" key="12">
    <source>
        <dbReference type="EMBL" id="SDW29952.1"/>
    </source>
</evidence>
<dbReference type="PANTHER" id="PTHR35091">
    <property type="entry name" value="FLAGELLAR PROTEIN FLIL"/>
    <property type="match status" value="1"/>
</dbReference>
<evidence type="ECO:0000256" key="7">
    <source>
        <dbReference type="ARBA" id="ARBA00022779"/>
    </source>
</evidence>
<dbReference type="Proteomes" id="UP000199541">
    <property type="component" value="Unassembled WGS sequence"/>
</dbReference>
<keyword evidence="10" id="KW-0997">Cell inner membrane</keyword>
<evidence type="ECO:0000313" key="13">
    <source>
        <dbReference type="Proteomes" id="UP000199541"/>
    </source>
</evidence>
<keyword evidence="6 10" id="KW-0812">Transmembrane</keyword>
<name>A0AAN4UNN2_9RHOB</name>
<comment type="caution">
    <text evidence="11">The sequence shown here is derived from an EMBL/GenBank/DDBJ whole genome shotgun (WGS) entry which is preliminary data.</text>
</comment>
<dbReference type="InterPro" id="IPR005503">
    <property type="entry name" value="FliL"/>
</dbReference>
<evidence type="ECO:0000256" key="3">
    <source>
        <dbReference type="ARBA" id="ARBA00008281"/>
    </source>
</evidence>
<dbReference type="GO" id="GO:0005886">
    <property type="term" value="C:plasma membrane"/>
    <property type="evidence" value="ECO:0007669"/>
    <property type="project" value="UniProtKB-SubCell"/>
</dbReference>
<evidence type="ECO:0000256" key="10">
    <source>
        <dbReference type="RuleBase" id="RU364125"/>
    </source>
</evidence>
<dbReference type="GO" id="GO:0071978">
    <property type="term" value="P:bacterial-type flagellum-dependent swarming motility"/>
    <property type="evidence" value="ECO:0007669"/>
    <property type="project" value="TreeGrafter"/>
</dbReference>
<evidence type="ECO:0000313" key="11">
    <source>
        <dbReference type="EMBL" id="GHD99278.1"/>
    </source>
</evidence>
<keyword evidence="9 10" id="KW-0472">Membrane</keyword>
<evidence type="ECO:0000256" key="5">
    <source>
        <dbReference type="ARBA" id="ARBA00022500"/>
    </source>
</evidence>
<organism evidence="11 14">
    <name type="scientific">Allgaiera indica</name>
    <dbReference type="NCBI Taxonomy" id="765699"/>
    <lineage>
        <taxon>Bacteria</taxon>
        <taxon>Pseudomonadati</taxon>
        <taxon>Pseudomonadota</taxon>
        <taxon>Alphaproteobacteria</taxon>
        <taxon>Rhodobacterales</taxon>
        <taxon>Paracoccaceae</taxon>
        <taxon>Allgaiera</taxon>
    </lineage>
</organism>
<evidence type="ECO:0000256" key="6">
    <source>
        <dbReference type="ARBA" id="ARBA00022692"/>
    </source>
</evidence>
<evidence type="ECO:0000313" key="14">
    <source>
        <dbReference type="Proteomes" id="UP000634647"/>
    </source>
</evidence>
<protein>
    <recommendedName>
        <fullName evidence="10">Flagellar protein FliL</fullName>
    </recommendedName>
</protein>
<keyword evidence="5 10" id="KW-0145">Chemotaxis</keyword>
<keyword evidence="8 10" id="KW-1133">Transmembrane helix</keyword>
<comment type="subcellular location">
    <subcellularLocation>
        <location evidence="10">Cell inner membrane</location>
    </subcellularLocation>
    <subcellularLocation>
        <location evidence="2">Cell membrane</location>
        <topology evidence="2">Single-pass membrane protein</topology>
    </subcellularLocation>
</comment>